<dbReference type="Pfam" id="PF12728">
    <property type="entry name" value="HTH_17"/>
    <property type="match status" value="1"/>
</dbReference>
<dbReference type="SUPFAM" id="SSF46955">
    <property type="entry name" value="Putative DNA-binding domain"/>
    <property type="match status" value="1"/>
</dbReference>
<feature type="domain" description="Helix-turn-helix" evidence="1">
    <location>
        <begin position="50"/>
        <end position="96"/>
    </location>
</feature>
<name>A0A1L7I3R6_9FLAO</name>
<proteinExistence type="predicted"/>
<evidence type="ECO:0000259" key="1">
    <source>
        <dbReference type="Pfam" id="PF12728"/>
    </source>
</evidence>
<dbReference type="AlphaFoldDB" id="A0A1L7I3R6"/>
<evidence type="ECO:0000313" key="2">
    <source>
        <dbReference type="EMBL" id="APU67742.1"/>
    </source>
</evidence>
<dbReference type="KEGG" id="gfl:GRFL_1018"/>
<dbReference type="InterPro" id="IPR041657">
    <property type="entry name" value="HTH_17"/>
</dbReference>
<dbReference type="STRING" id="1229726.GRFL_1018"/>
<reference evidence="2 3" key="1">
    <citation type="submission" date="2016-07" db="EMBL/GenBank/DDBJ databases">
        <title>Multi-omics approach to identify versatile polysaccharide utilization systems of a marine flavobacterium Gramella flava.</title>
        <authorList>
            <person name="Tang K."/>
        </authorList>
    </citation>
    <scope>NUCLEOTIDE SEQUENCE [LARGE SCALE GENOMIC DNA]</scope>
    <source>
        <strain evidence="2 3">JLT2011</strain>
    </source>
</reference>
<keyword evidence="3" id="KW-1185">Reference proteome</keyword>
<accession>A0A1L7I3R6</accession>
<organism evidence="2 3">
    <name type="scientific">Christiangramia flava JLT2011</name>
    <dbReference type="NCBI Taxonomy" id="1229726"/>
    <lineage>
        <taxon>Bacteria</taxon>
        <taxon>Pseudomonadati</taxon>
        <taxon>Bacteroidota</taxon>
        <taxon>Flavobacteriia</taxon>
        <taxon>Flavobacteriales</taxon>
        <taxon>Flavobacteriaceae</taxon>
        <taxon>Christiangramia</taxon>
    </lineage>
</organism>
<sequence>MFTEKLSYHSSQLFEIFRRELREEINSSVGSALQQFKPANPSSQEEGFINIKQVCSIFKISKSQVYNLRREHKNFPYHQIGKAVRYKQSEIESFLKSVQDGK</sequence>
<dbReference type="InterPro" id="IPR009061">
    <property type="entry name" value="DNA-bd_dom_put_sf"/>
</dbReference>
<protein>
    <recommendedName>
        <fullName evidence="1">Helix-turn-helix domain-containing protein</fullName>
    </recommendedName>
</protein>
<evidence type="ECO:0000313" key="3">
    <source>
        <dbReference type="Proteomes" id="UP000186230"/>
    </source>
</evidence>
<dbReference type="Proteomes" id="UP000186230">
    <property type="component" value="Chromosome"/>
</dbReference>
<dbReference type="EMBL" id="CP016359">
    <property type="protein sequence ID" value="APU67742.1"/>
    <property type="molecule type" value="Genomic_DNA"/>
</dbReference>
<gene>
    <name evidence="2" type="ORF">GRFL_1018</name>
</gene>